<feature type="active site" evidence="13">
    <location>
        <position position="122"/>
    </location>
</feature>
<evidence type="ECO:0000256" key="8">
    <source>
        <dbReference type="ARBA" id="ARBA00022801"/>
    </source>
</evidence>
<dbReference type="EMBL" id="JACXAH010000008">
    <property type="protein sequence ID" value="MBD1371962.1"/>
    <property type="molecule type" value="Genomic_DNA"/>
</dbReference>
<keyword evidence="5 17" id="KW-0121">Carboxypeptidase</keyword>
<dbReference type="InterPro" id="IPR012338">
    <property type="entry name" value="Beta-lactam/transpept-like"/>
</dbReference>
<dbReference type="InterPro" id="IPR012907">
    <property type="entry name" value="Peptidase_S11_C"/>
</dbReference>
<evidence type="ECO:0000256" key="14">
    <source>
        <dbReference type="PIRSR" id="PIRSR618044-2"/>
    </source>
</evidence>
<dbReference type="Pfam" id="PF07943">
    <property type="entry name" value="PBP5_C"/>
    <property type="match status" value="1"/>
</dbReference>
<dbReference type="InterPro" id="IPR001967">
    <property type="entry name" value="Peptidase_S11_N"/>
</dbReference>
<evidence type="ECO:0000256" key="11">
    <source>
        <dbReference type="ARBA" id="ARBA00023316"/>
    </source>
</evidence>
<evidence type="ECO:0000256" key="5">
    <source>
        <dbReference type="ARBA" id="ARBA00022645"/>
    </source>
</evidence>
<dbReference type="EC" id="3.4.16.4" evidence="4"/>
<evidence type="ECO:0000256" key="13">
    <source>
        <dbReference type="PIRSR" id="PIRSR618044-1"/>
    </source>
</evidence>
<evidence type="ECO:0000256" key="3">
    <source>
        <dbReference type="ARBA" id="ARBA00007164"/>
    </source>
</evidence>
<keyword evidence="11" id="KW-0961">Cell wall biogenesis/degradation</keyword>
<evidence type="ECO:0000256" key="4">
    <source>
        <dbReference type="ARBA" id="ARBA00012448"/>
    </source>
</evidence>
<dbReference type="InterPro" id="IPR018044">
    <property type="entry name" value="Peptidase_S11"/>
</dbReference>
<evidence type="ECO:0000256" key="1">
    <source>
        <dbReference type="ARBA" id="ARBA00003217"/>
    </source>
</evidence>
<evidence type="ECO:0000256" key="12">
    <source>
        <dbReference type="ARBA" id="ARBA00034000"/>
    </source>
</evidence>
<keyword evidence="10" id="KW-0573">Peptidoglycan synthesis</keyword>
<keyword evidence="8" id="KW-0378">Hydrolase</keyword>
<dbReference type="GO" id="GO:0008360">
    <property type="term" value="P:regulation of cell shape"/>
    <property type="evidence" value="ECO:0007669"/>
    <property type="project" value="UniProtKB-KW"/>
</dbReference>
<comment type="catalytic activity">
    <reaction evidence="12">
        <text>Preferential cleavage: (Ac)2-L-Lys-D-Ala-|-D-Ala. Also transpeptidation of peptidyl-alanyl moieties that are N-acyl substituents of D-alanine.</text>
        <dbReference type="EC" id="3.4.16.4"/>
    </reaction>
</comment>
<dbReference type="GO" id="GO:0071555">
    <property type="term" value="P:cell wall organization"/>
    <property type="evidence" value="ECO:0007669"/>
    <property type="project" value="UniProtKB-KW"/>
</dbReference>
<keyword evidence="9" id="KW-0133">Cell shape</keyword>
<comment type="caution">
    <text evidence="17">The sequence shown here is derived from an EMBL/GenBank/DDBJ whole genome shotgun (WGS) entry which is preliminary data.</text>
</comment>
<evidence type="ECO:0000256" key="15">
    <source>
        <dbReference type="RuleBase" id="RU004016"/>
    </source>
</evidence>
<organism evidence="17 18">
    <name type="scientific">Polycladospora coralii</name>
    <dbReference type="NCBI Taxonomy" id="2771432"/>
    <lineage>
        <taxon>Bacteria</taxon>
        <taxon>Bacillati</taxon>
        <taxon>Bacillota</taxon>
        <taxon>Bacilli</taxon>
        <taxon>Bacillales</taxon>
        <taxon>Thermoactinomycetaceae</taxon>
        <taxon>Polycladospora</taxon>
    </lineage>
</organism>
<evidence type="ECO:0000256" key="10">
    <source>
        <dbReference type="ARBA" id="ARBA00022984"/>
    </source>
</evidence>
<dbReference type="SUPFAM" id="SSF69189">
    <property type="entry name" value="Penicillin-binding protein associated domain"/>
    <property type="match status" value="1"/>
</dbReference>
<feature type="binding site" evidence="14">
    <location>
        <position position="243"/>
    </location>
    <ligand>
        <name>substrate</name>
    </ligand>
</feature>
<sequence length="408" mass="45668">MKKNTYRIIILFLLMFHILPGIPTTYALSSPEVEAESFILLDYETNVVLAERNSHIARPPASMTKMMSEFIVLDQIKSGKLSWEEQVTVSARVEGIDQAQIYLQTGEQETVRELFVAMAVQSANDAAVALAEHIAGSEEHFVKMMNEKAKALGMDDTTYCNATGLDPHLYRDPPECTSKHVMSARDAATLAIQLIKAHPQVVKTTSLSTYTFRPGTLREQKVTNWNEMLTGLKYAYAGVDGVKTGHTNSAGYCFTGSAKRADRHYITVVMGTHSKSKRFTETKKLFDFGFENFKPKEWITKNKSIENGKVLPLPNGVEREVVIVPKDSLRLPTINAEQDKYEVKVMLEPGLKAPVKSDQVVGQATVYYEGKEIEGVIPVDIVTTTGVEEASWLRLFFRKGGDEIRSWF</sequence>
<dbReference type="Gene3D" id="2.60.410.10">
    <property type="entry name" value="D-Ala-D-Ala carboxypeptidase, C-terminal domain"/>
    <property type="match status" value="1"/>
</dbReference>
<dbReference type="Proteomes" id="UP000661691">
    <property type="component" value="Unassembled WGS sequence"/>
</dbReference>
<reference evidence="17" key="1">
    <citation type="submission" date="2020-09" db="EMBL/GenBank/DDBJ databases">
        <title>A novel bacterium of genus Hazenella, isolated from South China Sea.</title>
        <authorList>
            <person name="Huang H."/>
            <person name="Mo K."/>
            <person name="Hu Y."/>
        </authorList>
    </citation>
    <scope>NUCLEOTIDE SEQUENCE</scope>
    <source>
        <strain evidence="17">IB182357</strain>
    </source>
</reference>
<feature type="active site" description="Acyl-ester intermediate" evidence="13">
    <location>
        <position position="62"/>
    </location>
</feature>
<dbReference type="Pfam" id="PF00768">
    <property type="entry name" value="Peptidase_S11"/>
    <property type="match status" value="1"/>
</dbReference>
<comment type="similarity">
    <text evidence="3 15">Belongs to the peptidase S11 family.</text>
</comment>
<dbReference type="GO" id="GO:0009252">
    <property type="term" value="P:peptidoglycan biosynthetic process"/>
    <property type="evidence" value="ECO:0007669"/>
    <property type="project" value="UniProtKB-KW"/>
</dbReference>
<dbReference type="SMART" id="SM00936">
    <property type="entry name" value="PBP5_C"/>
    <property type="match status" value="1"/>
</dbReference>
<dbReference type="InterPro" id="IPR037167">
    <property type="entry name" value="Peptidase_S11_C_sf"/>
</dbReference>
<dbReference type="GO" id="GO:0006508">
    <property type="term" value="P:proteolysis"/>
    <property type="evidence" value="ECO:0007669"/>
    <property type="project" value="UniProtKB-KW"/>
</dbReference>
<protein>
    <recommendedName>
        <fullName evidence="4">serine-type D-Ala-D-Ala carboxypeptidase</fullName>
        <ecNumber evidence="4">3.4.16.4</ecNumber>
    </recommendedName>
</protein>
<evidence type="ECO:0000256" key="6">
    <source>
        <dbReference type="ARBA" id="ARBA00022670"/>
    </source>
</evidence>
<dbReference type="SUPFAM" id="SSF56601">
    <property type="entry name" value="beta-lactamase/transpeptidase-like"/>
    <property type="match status" value="1"/>
</dbReference>
<evidence type="ECO:0000256" key="2">
    <source>
        <dbReference type="ARBA" id="ARBA00004752"/>
    </source>
</evidence>
<keyword evidence="6" id="KW-0645">Protease</keyword>
<evidence type="ECO:0000256" key="7">
    <source>
        <dbReference type="ARBA" id="ARBA00022729"/>
    </source>
</evidence>
<feature type="domain" description="Peptidase S11 D-Ala-D-Ala carboxypeptidase A C-terminal" evidence="16">
    <location>
        <begin position="293"/>
        <end position="389"/>
    </location>
</feature>
<proteinExistence type="inferred from homology"/>
<evidence type="ECO:0000259" key="16">
    <source>
        <dbReference type="SMART" id="SM00936"/>
    </source>
</evidence>
<dbReference type="GO" id="GO:0009002">
    <property type="term" value="F:serine-type D-Ala-D-Ala carboxypeptidase activity"/>
    <property type="evidence" value="ECO:0007669"/>
    <property type="project" value="UniProtKB-EC"/>
</dbReference>
<dbReference type="PANTHER" id="PTHR21581">
    <property type="entry name" value="D-ALANYL-D-ALANINE CARBOXYPEPTIDASE"/>
    <property type="match status" value="1"/>
</dbReference>
<dbReference type="Gene3D" id="3.40.710.10">
    <property type="entry name" value="DD-peptidase/beta-lactamase superfamily"/>
    <property type="match status" value="1"/>
</dbReference>
<evidence type="ECO:0000313" key="17">
    <source>
        <dbReference type="EMBL" id="MBD1371962.1"/>
    </source>
</evidence>
<keyword evidence="7" id="KW-0732">Signal</keyword>
<dbReference type="AlphaFoldDB" id="A0A926N8W0"/>
<dbReference type="PANTHER" id="PTHR21581:SF11">
    <property type="entry name" value="D-ALANYL-D-ALANINE CARBOXYPEPTIDASE DACA"/>
    <property type="match status" value="1"/>
</dbReference>
<comment type="pathway">
    <text evidence="2">Cell wall biogenesis; peptidoglycan biosynthesis.</text>
</comment>
<dbReference type="InterPro" id="IPR015956">
    <property type="entry name" value="Peniciliin-bd_prot_C_sf"/>
</dbReference>
<dbReference type="PRINTS" id="PR00725">
    <property type="entry name" value="DADACBPTASE1"/>
</dbReference>
<gene>
    <name evidence="17" type="ORF">IC620_06265</name>
</gene>
<evidence type="ECO:0000313" key="18">
    <source>
        <dbReference type="Proteomes" id="UP000661691"/>
    </source>
</evidence>
<evidence type="ECO:0000256" key="9">
    <source>
        <dbReference type="ARBA" id="ARBA00022960"/>
    </source>
</evidence>
<comment type="function">
    <text evidence="1">Removes C-terminal D-alanyl residues from sugar-peptide cell wall precursors.</text>
</comment>
<feature type="active site" description="Proton acceptor" evidence="13">
    <location>
        <position position="65"/>
    </location>
</feature>
<accession>A0A926N8W0</accession>
<dbReference type="RefSeq" id="WP_191139388.1">
    <property type="nucleotide sequence ID" value="NZ_JACXAG020000003.1"/>
</dbReference>
<keyword evidence="18" id="KW-1185">Reference proteome</keyword>
<name>A0A926N8W0_9BACL</name>